<proteinExistence type="inferred from homology"/>
<evidence type="ECO:0000256" key="7">
    <source>
        <dbReference type="ARBA" id="ARBA00022781"/>
    </source>
</evidence>
<keyword evidence="9 12" id="KW-0406">Ion transport</keyword>
<dbReference type="GO" id="GO:0045259">
    <property type="term" value="C:proton-transporting ATP synthase complex"/>
    <property type="evidence" value="ECO:0007669"/>
    <property type="project" value="UniProtKB-KW"/>
</dbReference>
<evidence type="ECO:0000256" key="2">
    <source>
        <dbReference type="ARBA" id="ARBA00008892"/>
    </source>
</evidence>
<keyword evidence="8 13" id="KW-1133">Transmembrane helix</keyword>
<geneLocation type="mitochondrion" evidence="14"/>
<evidence type="ECO:0000256" key="13">
    <source>
        <dbReference type="SAM" id="Phobius"/>
    </source>
</evidence>
<organism evidence="14">
    <name type="scientific">Crangon hakodatei</name>
    <dbReference type="NCBI Taxonomy" id="1884866"/>
    <lineage>
        <taxon>Eukaryota</taxon>
        <taxon>Metazoa</taxon>
        <taxon>Ecdysozoa</taxon>
        <taxon>Arthropoda</taxon>
        <taxon>Crustacea</taxon>
        <taxon>Multicrustacea</taxon>
        <taxon>Malacostraca</taxon>
        <taxon>Eumalacostraca</taxon>
        <taxon>Eucarida</taxon>
        <taxon>Decapoda</taxon>
        <taxon>Pleocyemata</taxon>
        <taxon>Caridea</taxon>
        <taxon>Crangonoidea</taxon>
        <taxon>Crangonidae</taxon>
        <taxon>Crangon</taxon>
    </lineage>
</organism>
<comment type="subunit">
    <text evidence="3">F-type ATPases have 2 components, CF(1) - the catalytic core - and CF(0) - the membrane proton channel.</text>
</comment>
<gene>
    <name evidence="14" type="primary">ATP8</name>
</gene>
<keyword evidence="4 12" id="KW-0813">Transport</keyword>
<keyword evidence="7 12" id="KW-0375">Hydrogen ion transport</keyword>
<reference evidence="14" key="1">
    <citation type="submission" date="2016-01" db="EMBL/GenBank/DDBJ databases">
        <title>Complete mitochondrial genome of Crangon hakodatei (Rathbun, 1902) (Crustacean: Decapoda: Crangonidae) in Korean waters.</title>
        <authorList>
            <person name="Kim G.R."/>
            <person name="Kim S.T."/>
            <person name="Kim H.-W."/>
        </authorList>
    </citation>
    <scope>NUCLEOTIDE SEQUENCE</scope>
</reference>
<feature type="transmembrane region" description="Helical" evidence="13">
    <location>
        <begin position="12"/>
        <end position="30"/>
    </location>
</feature>
<dbReference type="GO" id="GO:0031966">
    <property type="term" value="C:mitochondrial membrane"/>
    <property type="evidence" value="ECO:0007669"/>
    <property type="project" value="UniProtKB-SubCell"/>
</dbReference>
<keyword evidence="6 12" id="KW-0812">Transmembrane</keyword>
<comment type="subcellular location">
    <subcellularLocation>
        <location evidence="1 12">Mitochondrion membrane</location>
        <topology evidence="1 12">Single-pass membrane protein</topology>
    </subcellularLocation>
</comment>
<evidence type="ECO:0000256" key="12">
    <source>
        <dbReference type="RuleBase" id="RU003661"/>
    </source>
</evidence>
<sequence>MPQMSPLLWLNLYVMFSATFLLFLAFNYFYKSPIKKEKITSEIHTSTLTWKW</sequence>
<dbReference type="InterPro" id="IPR001421">
    <property type="entry name" value="ATP8_metazoa"/>
</dbReference>
<evidence type="ECO:0000256" key="4">
    <source>
        <dbReference type="ARBA" id="ARBA00022448"/>
    </source>
</evidence>
<evidence type="ECO:0000313" key="14">
    <source>
        <dbReference type="EMBL" id="AON77092.1"/>
    </source>
</evidence>
<protein>
    <recommendedName>
        <fullName evidence="12">ATP synthase complex subunit 8</fullName>
    </recommendedName>
</protein>
<evidence type="ECO:0000256" key="9">
    <source>
        <dbReference type="ARBA" id="ARBA00023065"/>
    </source>
</evidence>
<dbReference type="AlphaFoldDB" id="A0A1C9CYD6"/>
<evidence type="ECO:0000256" key="8">
    <source>
        <dbReference type="ARBA" id="ARBA00022989"/>
    </source>
</evidence>
<name>A0A1C9CYD6_9EUCA</name>
<keyword evidence="11 13" id="KW-0472">Membrane</keyword>
<dbReference type="EMBL" id="KU641481">
    <property type="protein sequence ID" value="AON77092.1"/>
    <property type="molecule type" value="Genomic_DNA"/>
</dbReference>
<comment type="similarity">
    <text evidence="2 12">Belongs to the ATPase protein 8 family.</text>
</comment>
<keyword evidence="5 12" id="KW-0138">CF(0)</keyword>
<accession>A0A1C9CYD6</accession>
<evidence type="ECO:0000256" key="5">
    <source>
        <dbReference type="ARBA" id="ARBA00022547"/>
    </source>
</evidence>
<evidence type="ECO:0000256" key="6">
    <source>
        <dbReference type="ARBA" id="ARBA00022692"/>
    </source>
</evidence>
<keyword evidence="10 12" id="KW-0496">Mitochondrion</keyword>
<dbReference type="GO" id="GO:0015986">
    <property type="term" value="P:proton motive force-driven ATP synthesis"/>
    <property type="evidence" value="ECO:0007669"/>
    <property type="project" value="InterPro"/>
</dbReference>
<evidence type="ECO:0000256" key="11">
    <source>
        <dbReference type="ARBA" id="ARBA00023136"/>
    </source>
</evidence>
<dbReference type="Pfam" id="PF00895">
    <property type="entry name" value="ATP-synt_8"/>
    <property type="match status" value="1"/>
</dbReference>
<evidence type="ECO:0000256" key="10">
    <source>
        <dbReference type="ARBA" id="ARBA00023128"/>
    </source>
</evidence>
<evidence type="ECO:0000256" key="3">
    <source>
        <dbReference type="ARBA" id="ARBA00011291"/>
    </source>
</evidence>
<evidence type="ECO:0000256" key="1">
    <source>
        <dbReference type="ARBA" id="ARBA00004304"/>
    </source>
</evidence>
<dbReference type="GO" id="GO:0015078">
    <property type="term" value="F:proton transmembrane transporter activity"/>
    <property type="evidence" value="ECO:0007669"/>
    <property type="project" value="InterPro"/>
</dbReference>